<reference evidence="2" key="1">
    <citation type="submission" date="2017-03" db="EMBL/GenBank/DDBJ databases">
        <title>Phytopthora megakarya and P. palmivora, two closely related causual agents of cacao black pod achieved similar genome size and gene model numbers by different mechanisms.</title>
        <authorList>
            <person name="Ali S."/>
            <person name="Shao J."/>
            <person name="Larry D.J."/>
            <person name="Kronmiller B."/>
            <person name="Shen D."/>
            <person name="Strem M.D."/>
            <person name="Melnick R.L."/>
            <person name="Guiltinan M.J."/>
            <person name="Tyler B.M."/>
            <person name="Meinhardt L.W."/>
            <person name="Bailey B.A."/>
        </authorList>
    </citation>
    <scope>NUCLEOTIDE SEQUENCE [LARGE SCALE GENOMIC DNA]</scope>
    <source>
        <strain evidence="2">zdho120</strain>
    </source>
</reference>
<feature type="non-terminal residue" evidence="1">
    <location>
        <position position="94"/>
    </location>
</feature>
<evidence type="ECO:0000313" key="2">
    <source>
        <dbReference type="Proteomes" id="UP000198211"/>
    </source>
</evidence>
<dbReference type="EMBL" id="NBNE01017314">
    <property type="protein sequence ID" value="OWY92789.1"/>
    <property type="molecule type" value="Genomic_DNA"/>
</dbReference>
<dbReference type="AlphaFoldDB" id="A0A225UKW3"/>
<proteinExistence type="predicted"/>
<sequence>MAKKFLEKKNMALGDDDYAAKADTTEERGWNPFKSIDLWTISDAKLEKYLNDETKRLKVFKDLERNKVDSRAAYAQLRIDHNTAEDTVRYQFLK</sequence>
<evidence type="ECO:0008006" key="3">
    <source>
        <dbReference type="Google" id="ProtNLM"/>
    </source>
</evidence>
<comment type="caution">
    <text evidence="1">The sequence shown here is derived from an EMBL/GenBank/DDBJ whole genome shotgun (WGS) entry which is preliminary data.</text>
</comment>
<gene>
    <name evidence="1" type="ORF">PHMEG_00038063</name>
</gene>
<dbReference type="Proteomes" id="UP000198211">
    <property type="component" value="Unassembled WGS sequence"/>
</dbReference>
<organism evidence="1 2">
    <name type="scientific">Phytophthora megakarya</name>
    <dbReference type="NCBI Taxonomy" id="4795"/>
    <lineage>
        <taxon>Eukaryota</taxon>
        <taxon>Sar</taxon>
        <taxon>Stramenopiles</taxon>
        <taxon>Oomycota</taxon>
        <taxon>Peronosporomycetes</taxon>
        <taxon>Peronosporales</taxon>
        <taxon>Peronosporaceae</taxon>
        <taxon>Phytophthora</taxon>
    </lineage>
</organism>
<keyword evidence="2" id="KW-1185">Reference proteome</keyword>
<evidence type="ECO:0000313" key="1">
    <source>
        <dbReference type="EMBL" id="OWY92789.1"/>
    </source>
</evidence>
<protein>
    <recommendedName>
        <fullName evidence="3">RxLR effector protein</fullName>
    </recommendedName>
</protein>
<name>A0A225UKW3_9STRA</name>
<accession>A0A225UKW3</accession>